<protein>
    <recommendedName>
        <fullName evidence="3">RIIa domain-containing protein</fullName>
    </recommendedName>
</protein>
<organism evidence="1 2">
    <name type="scientific">Cotesia glomerata</name>
    <name type="common">Lepidopteran parasitic wasp</name>
    <name type="synonym">Apanteles glomeratus</name>
    <dbReference type="NCBI Taxonomy" id="32391"/>
    <lineage>
        <taxon>Eukaryota</taxon>
        <taxon>Metazoa</taxon>
        <taxon>Ecdysozoa</taxon>
        <taxon>Arthropoda</taxon>
        <taxon>Hexapoda</taxon>
        <taxon>Insecta</taxon>
        <taxon>Pterygota</taxon>
        <taxon>Neoptera</taxon>
        <taxon>Endopterygota</taxon>
        <taxon>Hymenoptera</taxon>
        <taxon>Apocrita</taxon>
        <taxon>Ichneumonoidea</taxon>
        <taxon>Braconidae</taxon>
        <taxon>Microgastrinae</taxon>
        <taxon>Cotesia</taxon>
    </lineage>
</organism>
<proteinExistence type="predicted"/>
<gene>
    <name evidence="1" type="ORF">KQX54_009138</name>
</gene>
<reference evidence="1 2" key="1">
    <citation type="journal article" date="2021" name="J. Hered.">
        <title>A chromosome-level genome assembly of the parasitoid wasp, Cotesia glomerata (Hymenoptera: Braconidae).</title>
        <authorList>
            <person name="Pinto B.J."/>
            <person name="Weis J.J."/>
            <person name="Gamble T."/>
            <person name="Ode P.J."/>
            <person name="Paul R."/>
            <person name="Zaspel J.M."/>
        </authorList>
    </citation>
    <scope>NUCLEOTIDE SEQUENCE [LARGE SCALE GENOMIC DNA]</scope>
    <source>
        <strain evidence="1">CgM1</strain>
    </source>
</reference>
<dbReference type="Gene3D" id="1.20.890.10">
    <property type="entry name" value="cAMP-dependent protein kinase regulatory subunit, dimerization-anchoring domain"/>
    <property type="match status" value="1"/>
</dbReference>
<dbReference type="EMBL" id="JAHXZJ010001492">
    <property type="protein sequence ID" value="KAH0552368.1"/>
    <property type="molecule type" value="Genomic_DNA"/>
</dbReference>
<sequence>MSLKCEAYSSDDFPIFRKEDGRYLASSLGTPLIKGLTEVVHRRPKNPVTYLATYLNNFATHTNGNEYSSPDQERINCKLIPQSSVKWRMVTFVVRLKILIFQIYILFKSPFSIILRANCILHKLLTMLEQTNSRVDREVQQKSCSGSVNDSLRVLVEIQPVPGKNDQD</sequence>
<accession>A0AAV7IFR5</accession>
<dbReference type="Pfam" id="PF05186">
    <property type="entry name" value="Dpy-30"/>
    <property type="match status" value="1"/>
</dbReference>
<keyword evidence="2" id="KW-1185">Reference proteome</keyword>
<dbReference type="CDD" id="cd22966">
    <property type="entry name" value="DD_DYDC-like"/>
    <property type="match status" value="1"/>
</dbReference>
<evidence type="ECO:0008006" key="3">
    <source>
        <dbReference type="Google" id="ProtNLM"/>
    </source>
</evidence>
<dbReference type="AlphaFoldDB" id="A0AAV7IFR5"/>
<comment type="caution">
    <text evidence="1">The sequence shown here is derived from an EMBL/GenBank/DDBJ whole genome shotgun (WGS) entry which is preliminary data.</text>
</comment>
<evidence type="ECO:0000313" key="2">
    <source>
        <dbReference type="Proteomes" id="UP000826195"/>
    </source>
</evidence>
<name>A0AAV7IFR5_COTGL</name>
<dbReference type="Proteomes" id="UP000826195">
    <property type="component" value="Unassembled WGS sequence"/>
</dbReference>
<dbReference type="InterPro" id="IPR007858">
    <property type="entry name" value="Dpy-30_motif"/>
</dbReference>
<evidence type="ECO:0000313" key="1">
    <source>
        <dbReference type="EMBL" id="KAH0552368.1"/>
    </source>
</evidence>
<dbReference type="InterPro" id="IPR049630">
    <property type="entry name" value="DYDC-like_DD"/>
</dbReference>